<sequence length="64" mass="7096">MFKKDFTPKAVPTLDLDFDPPAEAGQWDMGPLAQAQSPKTAIQHIKAPFAHSTSASFERRPWKG</sequence>
<gene>
    <name evidence="2" type="ORF">N7458_011780</name>
</gene>
<name>A0AAD6BVS0_9EURO</name>
<evidence type="ECO:0000313" key="2">
    <source>
        <dbReference type="EMBL" id="KAJ5432624.1"/>
    </source>
</evidence>
<accession>A0AAD6BVS0</accession>
<keyword evidence="3" id="KW-1185">Reference proteome</keyword>
<comment type="caution">
    <text evidence="2">The sequence shown here is derived from an EMBL/GenBank/DDBJ whole genome shotgun (WGS) entry which is preliminary data.</text>
</comment>
<dbReference type="GeneID" id="81605405"/>
<evidence type="ECO:0000313" key="3">
    <source>
        <dbReference type="Proteomes" id="UP001213681"/>
    </source>
</evidence>
<protein>
    <submittedName>
        <fullName evidence="2">Uncharacterized protein</fullName>
    </submittedName>
</protein>
<dbReference type="EMBL" id="JAPVEA010000009">
    <property type="protein sequence ID" value="KAJ5432624.1"/>
    <property type="molecule type" value="Genomic_DNA"/>
</dbReference>
<feature type="region of interest" description="Disordered" evidence="1">
    <location>
        <begin position="1"/>
        <end position="26"/>
    </location>
</feature>
<proteinExistence type="predicted"/>
<evidence type="ECO:0000256" key="1">
    <source>
        <dbReference type="SAM" id="MobiDB-lite"/>
    </source>
</evidence>
<organism evidence="2 3">
    <name type="scientific">Penicillium daleae</name>
    <dbReference type="NCBI Taxonomy" id="63821"/>
    <lineage>
        <taxon>Eukaryota</taxon>
        <taxon>Fungi</taxon>
        <taxon>Dikarya</taxon>
        <taxon>Ascomycota</taxon>
        <taxon>Pezizomycotina</taxon>
        <taxon>Eurotiomycetes</taxon>
        <taxon>Eurotiomycetidae</taxon>
        <taxon>Eurotiales</taxon>
        <taxon>Aspergillaceae</taxon>
        <taxon>Penicillium</taxon>
    </lineage>
</organism>
<dbReference type="Proteomes" id="UP001213681">
    <property type="component" value="Unassembled WGS sequence"/>
</dbReference>
<dbReference type="RefSeq" id="XP_056759916.1">
    <property type="nucleotide sequence ID" value="XM_056915162.1"/>
</dbReference>
<dbReference type="AlphaFoldDB" id="A0AAD6BVS0"/>
<reference evidence="2" key="2">
    <citation type="journal article" date="2023" name="IMA Fungus">
        <title>Comparative genomic study of the Penicillium genus elucidates a diverse pangenome and 15 lateral gene transfer events.</title>
        <authorList>
            <person name="Petersen C."/>
            <person name="Sorensen T."/>
            <person name="Nielsen M.R."/>
            <person name="Sondergaard T.E."/>
            <person name="Sorensen J.L."/>
            <person name="Fitzpatrick D.A."/>
            <person name="Frisvad J.C."/>
            <person name="Nielsen K.L."/>
        </authorList>
    </citation>
    <scope>NUCLEOTIDE SEQUENCE</scope>
    <source>
        <strain evidence="2">IBT 16125</strain>
    </source>
</reference>
<reference evidence="2" key="1">
    <citation type="submission" date="2022-12" db="EMBL/GenBank/DDBJ databases">
        <authorList>
            <person name="Petersen C."/>
        </authorList>
    </citation>
    <scope>NUCLEOTIDE SEQUENCE</scope>
    <source>
        <strain evidence="2">IBT 16125</strain>
    </source>
</reference>